<dbReference type="GO" id="GO:0051287">
    <property type="term" value="F:NAD binding"/>
    <property type="evidence" value="ECO:0007669"/>
    <property type="project" value="UniProtKB-UniRule"/>
</dbReference>
<dbReference type="PROSITE" id="PS00670">
    <property type="entry name" value="D_2_HYDROXYACID_DH_2"/>
    <property type="match status" value="1"/>
</dbReference>
<dbReference type="PANTHER" id="PTHR42938">
    <property type="entry name" value="FORMATE DEHYDROGENASE 1"/>
    <property type="match status" value="1"/>
</dbReference>
<evidence type="ECO:0000259" key="10">
    <source>
        <dbReference type="PROSITE" id="PS51671"/>
    </source>
</evidence>
<keyword evidence="12" id="KW-1185">Reference proteome</keyword>
<evidence type="ECO:0000256" key="7">
    <source>
        <dbReference type="ARBA" id="ARBA00048126"/>
    </source>
</evidence>
<dbReference type="Gene3D" id="3.30.1330.90">
    <property type="entry name" value="D-3-phosphoglycerate dehydrogenase, domain 3"/>
    <property type="match status" value="1"/>
</dbReference>
<dbReference type="Pfam" id="PF02826">
    <property type="entry name" value="2-Hacid_dh_C"/>
    <property type="match status" value="1"/>
</dbReference>
<evidence type="ECO:0000256" key="6">
    <source>
        <dbReference type="ARBA" id="ARBA00023027"/>
    </source>
</evidence>
<dbReference type="AlphaFoldDB" id="A0AAU9DYM6"/>
<gene>
    <name evidence="11" type="ORF">HLVA_11240</name>
</gene>
<dbReference type="GO" id="GO:0004617">
    <property type="term" value="F:phosphoglycerate dehydrogenase activity"/>
    <property type="evidence" value="ECO:0007669"/>
    <property type="project" value="UniProtKB-UniRule"/>
</dbReference>
<dbReference type="InterPro" id="IPR006139">
    <property type="entry name" value="D-isomer_2_OHA_DH_cat_dom"/>
</dbReference>
<dbReference type="CDD" id="cd04902">
    <property type="entry name" value="ACT_3PGDH-xct"/>
    <property type="match status" value="1"/>
</dbReference>
<evidence type="ECO:0000256" key="4">
    <source>
        <dbReference type="ARBA" id="ARBA00021582"/>
    </source>
</evidence>
<dbReference type="PROSITE" id="PS51671">
    <property type="entry name" value="ACT"/>
    <property type="match status" value="1"/>
</dbReference>
<accession>A0AAU9DYM6</accession>
<comment type="catalytic activity">
    <reaction evidence="8 9">
        <text>(2R)-3-phosphoglycerate + NAD(+) = 3-phosphooxypyruvate + NADH + H(+)</text>
        <dbReference type="Rhea" id="RHEA:12641"/>
        <dbReference type="ChEBI" id="CHEBI:15378"/>
        <dbReference type="ChEBI" id="CHEBI:18110"/>
        <dbReference type="ChEBI" id="CHEBI:57540"/>
        <dbReference type="ChEBI" id="CHEBI:57945"/>
        <dbReference type="ChEBI" id="CHEBI:58272"/>
        <dbReference type="EC" id="1.1.1.95"/>
    </reaction>
</comment>
<evidence type="ECO:0000256" key="2">
    <source>
        <dbReference type="ARBA" id="ARBA00005216"/>
    </source>
</evidence>
<dbReference type="Gene3D" id="3.30.70.260">
    <property type="match status" value="1"/>
</dbReference>
<dbReference type="PROSITE" id="PS00065">
    <property type="entry name" value="D_2_HYDROXYACID_DH_1"/>
    <property type="match status" value="1"/>
</dbReference>
<name>A0AAU9DYM6_9FUSO</name>
<evidence type="ECO:0000256" key="1">
    <source>
        <dbReference type="ARBA" id="ARBA00003800"/>
    </source>
</evidence>
<dbReference type="EMBL" id="AP027059">
    <property type="protein sequence ID" value="BDU50555.1"/>
    <property type="molecule type" value="Genomic_DNA"/>
</dbReference>
<keyword evidence="6 9" id="KW-0520">NAD</keyword>
<dbReference type="InterPro" id="IPR045865">
    <property type="entry name" value="ACT-like_dom_sf"/>
</dbReference>
<keyword evidence="9" id="KW-0028">Amino-acid biosynthesis</keyword>
<protein>
    <recommendedName>
        <fullName evidence="4 9">D-3-phosphoglycerate dehydrogenase</fullName>
        <ecNumber evidence="9">1.1.1.95</ecNumber>
    </recommendedName>
</protein>
<dbReference type="InterPro" id="IPR029753">
    <property type="entry name" value="D-isomer_DH_CS"/>
</dbReference>
<dbReference type="KEGG" id="haby:HLVA_11240"/>
<dbReference type="PANTHER" id="PTHR42938:SF47">
    <property type="entry name" value="HYDROXYPYRUVATE REDUCTASE"/>
    <property type="match status" value="1"/>
</dbReference>
<sequence>MFNIKNMKVLIAEMVDKKVVEKIKAQCNVDEKYKLSHEELLKIIPEYNAIIIRSETQVNRSFLDAAVNLKIVGRAGSGLDNIDIDYATKKGVIVANTPESNIVSAAEQTMTLLLATSRNTVWANNTIKSGKWDRKKFIGSELYQKTLGIIGLGRIGGLISERAKGFGMNLIAYDPYISDSRFEKYGVEKKNSIEELVKESDFITIHTPRTEETIDIISDKEIELMKDGVRLVNVARGGLYNEDALYRGMKSGKIASVGIDVWMTEPQETHPLYEFNTMIGTPHLGASTREAQFRVGDEVANEVLAGLKGEIVKNAVNIPSVSDSTFVKLKTFIALSEKMGRIYSQIKREGIKKIGLSFGGNEISNKEDVKVLSLVAIKGILDSTVPETVNFVNANYIAEQRGIEIKESIELDTGDYNNLMKITIEDISGDKFEIEGTVLEKKYPRIVRIGEFELDLVPEGKLVYLPHRNVPGVIGRVGIKMSEFNVNISKMIVSDSKENGSIMILTVDNNMPDILVENLKNIDEIKDVKVINL</sequence>
<comment type="similarity">
    <text evidence="3 9">Belongs to the D-isomer specific 2-hydroxyacid dehydrogenase family.</text>
</comment>
<dbReference type="RefSeq" id="WP_307903420.1">
    <property type="nucleotide sequence ID" value="NZ_AP027059.1"/>
</dbReference>
<reference evidence="11 12" key="1">
    <citation type="submission" date="2022-11" db="EMBL/GenBank/DDBJ databases">
        <title>Haliovirga abyssi gen. nov., sp. nov., a mesophilic fermentative bacterium isolated from the Iheya North hydrothermal field and the proposal of Haliovirgaceae fam. nov.</title>
        <authorList>
            <person name="Miyazaki U."/>
            <person name="Tame A."/>
            <person name="Miyazaki J."/>
            <person name="Takai K."/>
            <person name="Sawayama S."/>
            <person name="Kitajima M."/>
            <person name="Okamoto A."/>
            <person name="Nakagawa S."/>
        </authorList>
    </citation>
    <scope>NUCLEOTIDE SEQUENCE [LARGE SCALE GENOMIC DNA]</scope>
    <source>
        <strain evidence="11 12">IC12</strain>
    </source>
</reference>
<dbReference type="Pfam" id="PF19304">
    <property type="entry name" value="PGDH_inter"/>
    <property type="match status" value="1"/>
</dbReference>
<keyword evidence="5 9" id="KW-0560">Oxidoreductase</keyword>
<dbReference type="InterPro" id="IPR029752">
    <property type="entry name" value="D-isomer_DH_CS1"/>
</dbReference>
<evidence type="ECO:0000313" key="12">
    <source>
        <dbReference type="Proteomes" id="UP001321582"/>
    </source>
</evidence>
<dbReference type="InterPro" id="IPR029009">
    <property type="entry name" value="ASB_dom_sf"/>
</dbReference>
<dbReference type="InterPro" id="IPR036291">
    <property type="entry name" value="NAD(P)-bd_dom_sf"/>
</dbReference>
<dbReference type="Proteomes" id="UP001321582">
    <property type="component" value="Chromosome"/>
</dbReference>
<comment type="catalytic activity">
    <reaction evidence="7">
        <text>(R)-2-hydroxyglutarate + NAD(+) = 2-oxoglutarate + NADH + H(+)</text>
        <dbReference type="Rhea" id="RHEA:49612"/>
        <dbReference type="ChEBI" id="CHEBI:15378"/>
        <dbReference type="ChEBI" id="CHEBI:15801"/>
        <dbReference type="ChEBI" id="CHEBI:16810"/>
        <dbReference type="ChEBI" id="CHEBI:57540"/>
        <dbReference type="ChEBI" id="CHEBI:57945"/>
        <dbReference type="EC" id="1.1.1.399"/>
    </reaction>
</comment>
<comment type="pathway">
    <text evidence="2 9">Amino-acid biosynthesis; L-serine biosynthesis; L-serine from 3-phospho-D-glycerate: step 1/3.</text>
</comment>
<organism evidence="11 12">
    <name type="scientific">Haliovirga abyssi</name>
    <dbReference type="NCBI Taxonomy" id="2996794"/>
    <lineage>
        <taxon>Bacteria</taxon>
        <taxon>Fusobacteriati</taxon>
        <taxon>Fusobacteriota</taxon>
        <taxon>Fusobacteriia</taxon>
        <taxon>Fusobacteriales</taxon>
        <taxon>Haliovirgaceae</taxon>
        <taxon>Haliovirga</taxon>
    </lineage>
</organism>
<feature type="domain" description="ACT" evidence="10">
    <location>
        <begin position="462"/>
        <end position="533"/>
    </location>
</feature>
<dbReference type="Gene3D" id="3.40.50.720">
    <property type="entry name" value="NAD(P)-binding Rossmann-like Domain"/>
    <property type="match status" value="2"/>
</dbReference>
<dbReference type="CDD" id="cd12173">
    <property type="entry name" value="PGDH_4"/>
    <property type="match status" value="1"/>
</dbReference>
<dbReference type="NCBIfam" id="TIGR01327">
    <property type="entry name" value="PGDH"/>
    <property type="match status" value="1"/>
</dbReference>
<dbReference type="SUPFAM" id="SSF51735">
    <property type="entry name" value="NAD(P)-binding Rossmann-fold domains"/>
    <property type="match status" value="1"/>
</dbReference>
<evidence type="ECO:0000256" key="9">
    <source>
        <dbReference type="RuleBase" id="RU363003"/>
    </source>
</evidence>
<dbReference type="InterPro" id="IPR006140">
    <property type="entry name" value="D-isomer_DH_NAD-bd"/>
</dbReference>
<dbReference type="InterPro" id="IPR045626">
    <property type="entry name" value="PGDH_ASB_dom"/>
</dbReference>
<dbReference type="InterPro" id="IPR006236">
    <property type="entry name" value="PGDH"/>
</dbReference>
<dbReference type="FunFam" id="3.40.50.720:FF:000021">
    <property type="entry name" value="D-3-phosphoglycerate dehydrogenase"/>
    <property type="match status" value="1"/>
</dbReference>
<proteinExistence type="inferred from homology"/>
<keyword evidence="9" id="KW-0718">Serine biosynthesis</keyword>
<dbReference type="SUPFAM" id="SSF143548">
    <property type="entry name" value="Serine metabolism enzymes domain"/>
    <property type="match status" value="1"/>
</dbReference>
<evidence type="ECO:0000256" key="3">
    <source>
        <dbReference type="ARBA" id="ARBA00005854"/>
    </source>
</evidence>
<dbReference type="Pfam" id="PF01842">
    <property type="entry name" value="ACT"/>
    <property type="match status" value="1"/>
</dbReference>
<dbReference type="SUPFAM" id="SSF52283">
    <property type="entry name" value="Formate/glycerate dehydrogenase catalytic domain-like"/>
    <property type="match status" value="1"/>
</dbReference>
<dbReference type="SUPFAM" id="SSF55021">
    <property type="entry name" value="ACT-like"/>
    <property type="match status" value="1"/>
</dbReference>
<evidence type="ECO:0000256" key="5">
    <source>
        <dbReference type="ARBA" id="ARBA00023002"/>
    </source>
</evidence>
<dbReference type="GO" id="GO:0006564">
    <property type="term" value="P:L-serine biosynthetic process"/>
    <property type="evidence" value="ECO:0007669"/>
    <property type="project" value="UniProtKB-UniRule"/>
</dbReference>
<comment type="function">
    <text evidence="1">Catalyzes the reversible oxidation of 3-phospho-D-glycerate to 3-phosphonooxypyruvate, the first step of the phosphorylated L-serine biosynthesis pathway. Also catalyzes the reversible oxidation of 2-hydroxyglutarate to 2-oxoglutarate.</text>
</comment>
<dbReference type="EC" id="1.1.1.95" evidence="9"/>
<dbReference type="FunFam" id="3.30.1330.90:FF:000003">
    <property type="entry name" value="D-3-phosphoglycerate dehydrogenase"/>
    <property type="match status" value="1"/>
</dbReference>
<dbReference type="InterPro" id="IPR002912">
    <property type="entry name" value="ACT_dom"/>
</dbReference>
<dbReference type="Pfam" id="PF00389">
    <property type="entry name" value="2-Hacid_dh"/>
    <property type="match status" value="1"/>
</dbReference>
<evidence type="ECO:0000256" key="8">
    <source>
        <dbReference type="ARBA" id="ARBA00048731"/>
    </source>
</evidence>
<evidence type="ECO:0000313" key="11">
    <source>
        <dbReference type="EMBL" id="BDU50555.1"/>
    </source>
</evidence>